<dbReference type="Pfam" id="PF02632">
    <property type="entry name" value="BioY"/>
    <property type="match status" value="1"/>
</dbReference>
<keyword evidence="2" id="KW-1133">Transmembrane helix</keyword>
<sequence length="203" mass="21917">MVDRAENLTKVSMAVIMAAIIALSAQLSFKIGPVPYTMQNFAIMLSGFLLGPYYGAMAVIIYLGMIAVGLPFGAGGGGPGVLMGYTAGYLFGFVFSASLAGIFGRRFGDRPILLWISTFVAALPAYLLGFAVFYKFALGSAGLSEWAQSAVERFGIPAISFPFVIFAATVLIYIPQDMLVDHLLAVVVFRYVRELMRQRGVRI</sequence>
<dbReference type="PANTHER" id="PTHR34295:SF1">
    <property type="entry name" value="BIOTIN TRANSPORTER BIOY"/>
    <property type="match status" value="1"/>
</dbReference>
<keyword evidence="1" id="KW-0813">Transport</keyword>
<dbReference type="InterPro" id="IPR003784">
    <property type="entry name" value="BioY"/>
</dbReference>
<feature type="transmembrane region" description="Helical" evidence="2">
    <location>
        <begin position="41"/>
        <end position="70"/>
    </location>
</feature>
<organism evidence="3 4">
    <name type="scientific">Geoglobus acetivorans</name>
    <dbReference type="NCBI Taxonomy" id="565033"/>
    <lineage>
        <taxon>Archaea</taxon>
        <taxon>Methanobacteriati</taxon>
        <taxon>Methanobacteriota</taxon>
        <taxon>Archaeoglobi</taxon>
        <taxon>Archaeoglobales</taxon>
        <taxon>Archaeoglobaceae</taxon>
        <taxon>Geoglobus</taxon>
    </lineage>
</organism>
<evidence type="ECO:0000313" key="4">
    <source>
        <dbReference type="Proteomes" id="UP001492541"/>
    </source>
</evidence>
<evidence type="ECO:0000256" key="2">
    <source>
        <dbReference type="SAM" id="Phobius"/>
    </source>
</evidence>
<keyword evidence="1 2" id="KW-0472">Membrane</keyword>
<keyword evidence="4" id="KW-1185">Reference proteome</keyword>
<comment type="subcellular location">
    <subcellularLocation>
        <location evidence="1">Cell membrane</location>
        <topology evidence="1">Multi-pass membrane protein</topology>
    </subcellularLocation>
</comment>
<feature type="transmembrane region" description="Helical" evidence="2">
    <location>
        <begin position="82"/>
        <end position="103"/>
    </location>
</feature>
<proteinExistence type="inferred from homology"/>
<keyword evidence="2" id="KW-0812">Transmembrane</keyword>
<feature type="transmembrane region" description="Helical" evidence="2">
    <location>
        <begin position="12"/>
        <end position="29"/>
    </location>
</feature>
<reference evidence="3 4" key="1">
    <citation type="submission" date="2021-11" db="EMBL/GenBank/DDBJ databases">
        <title>Whole genome of Geoglobus acetivorans.</title>
        <authorList>
            <person name="Liu D."/>
        </authorList>
    </citation>
    <scope>NUCLEOTIDE SEQUENCE [LARGE SCALE GENOMIC DNA]</scope>
    <source>
        <strain evidence="3 4">SBH6</strain>
    </source>
</reference>
<evidence type="ECO:0000313" key="3">
    <source>
        <dbReference type="EMBL" id="XAT63160.1"/>
    </source>
</evidence>
<dbReference type="Gene3D" id="1.10.1760.20">
    <property type="match status" value="1"/>
</dbReference>
<feature type="transmembrane region" description="Helical" evidence="2">
    <location>
        <begin position="112"/>
        <end position="134"/>
    </location>
</feature>
<feature type="transmembrane region" description="Helical" evidence="2">
    <location>
        <begin position="154"/>
        <end position="174"/>
    </location>
</feature>
<protein>
    <submittedName>
        <fullName evidence="3">Biotin transporter BioY</fullName>
    </submittedName>
</protein>
<dbReference type="GeneID" id="90449587"/>
<name>A0ABZ3H0R6_GEOAI</name>
<dbReference type="PANTHER" id="PTHR34295">
    <property type="entry name" value="BIOTIN TRANSPORTER BIOY"/>
    <property type="match status" value="1"/>
</dbReference>
<dbReference type="RefSeq" id="WP_193808480.1">
    <property type="nucleotide sequence ID" value="NZ_CP087714.1"/>
</dbReference>
<dbReference type="PIRSF" id="PIRSF016661">
    <property type="entry name" value="BioY"/>
    <property type="match status" value="1"/>
</dbReference>
<keyword evidence="1" id="KW-1003">Cell membrane</keyword>
<dbReference type="Proteomes" id="UP001492541">
    <property type="component" value="Chromosome"/>
</dbReference>
<evidence type="ECO:0000256" key="1">
    <source>
        <dbReference type="PIRNR" id="PIRNR016661"/>
    </source>
</evidence>
<gene>
    <name evidence="3" type="ORF">LPQ35_07820</name>
</gene>
<accession>A0ABZ3H0R6</accession>
<comment type="similarity">
    <text evidence="1">Belongs to the BioY family.</text>
</comment>
<dbReference type="EMBL" id="CP087714">
    <property type="protein sequence ID" value="XAT63160.1"/>
    <property type="molecule type" value="Genomic_DNA"/>
</dbReference>